<evidence type="ECO:0000256" key="5">
    <source>
        <dbReference type="ARBA" id="ARBA00022927"/>
    </source>
</evidence>
<evidence type="ECO:0000256" key="9">
    <source>
        <dbReference type="RuleBase" id="RU365087"/>
    </source>
</evidence>
<comment type="function">
    <text evidence="9">Involved in protein export. Participates in an early event of protein translocation.</text>
</comment>
<organism evidence="10 11">
    <name type="scientific">Candidatus Daviesbacteria bacterium GW2011_GWA2_38_24</name>
    <dbReference type="NCBI Taxonomy" id="1618422"/>
    <lineage>
        <taxon>Bacteria</taxon>
        <taxon>Candidatus Daviesiibacteriota</taxon>
    </lineage>
</organism>
<proteinExistence type="inferred from homology"/>
<protein>
    <recommendedName>
        <fullName evidence="9">Protein-export membrane protein SecG</fullName>
    </recommendedName>
</protein>
<comment type="subcellular location">
    <subcellularLocation>
        <location evidence="9">Cell membrane</location>
        <topology evidence="9">Multi-pass membrane protein</topology>
    </subcellularLocation>
    <subcellularLocation>
        <location evidence="1">Membrane</location>
        <topology evidence="1">Multi-pass membrane protein</topology>
    </subcellularLocation>
</comment>
<dbReference type="GO" id="GO:0015450">
    <property type="term" value="F:protein-transporting ATPase activity"/>
    <property type="evidence" value="ECO:0007669"/>
    <property type="project" value="UniProtKB-UniRule"/>
</dbReference>
<comment type="caution">
    <text evidence="10">The sequence shown here is derived from an EMBL/GenBank/DDBJ whole genome shotgun (WGS) entry which is preliminary data.</text>
</comment>
<evidence type="ECO:0000313" key="10">
    <source>
        <dbReference type="EMBL" id="KKQ66784.1"/>
    </source>
</evidence>
<keyword evidence="8 9" id="KW-0472">Membrane</keyword>
<sequence>MDHQGLNAMNENILNIVQIILGIILVGLVLLQGKGSGLGGTFGSNMAFYSTRRGAEKLIFIITIIISFLFLVTSLLGVVI</sequence>
<keyword evidence="9" id="KW-1003">Cell membrane</keyword>
<dbReference type="EMBL" id="LBUP01000003">
    <property type="protein sequence ID" value="KKQ66784.1"/>
    <property type="molecule type" value="Genomic_DNA"/>
</dbReference>
<evidence type="ECO:0000256" key="8">
    <source>
        <dbReference type="ARBA" id="ARBA00023136"/>
    </source>
</evidence>
<dbReference type="AlphaFoldDB" id="A0A0G0LZI1"/>
<dbReference type="Proteomes" id="UP000034235">
    <property type="component" value="Unassembled WGS sequence"/>
</dbReference>
<evidence type="ECO:0000313" key="11">
    <source>
        <dbReference type="Proteomes" id="UP000034235"/>
    </source>
</evidence>
<keyword evidence="5 9" id="KW-0653">Protein transport</keyword>
<dbReference type="GO" id="GO:0005886">
    <property type="term" value="C:plasma membrane"/>
    <property type="evidence" value="ECO:0007669"/>
    <property type="project" value="UniProtKB-SubCell"/>
</dbReference>
<feature type="transmembrane region" description="Helical" evidence="9">
    <location>
        <begin position="58"/>
        <end position="79"/>
    </location>
</feature>
<keyword evidence="6 9" id="KW-1133">Transmembrane helix</keyword>
<gene>
    <name evidence="10" type="ORF">US86_C0003G0027</name>
</gene>
<evidence type="ECO:0000256" key="2">
    <source>
        <dbReference type="ARBA" id="ARBA00008445"/>
    </source>
</evidence>
<evidence type="ECO:0000256" key="3">
    <source>
        <dbReference type="ARBA" id="ARBA00022448"/>
    </source>
</evidence>
<dbReference type="InterPro" id="IPR004692">
    <property type="entry name" value="SecG"/>
</dbReference>
<keyword evidence="7 9" id="KW-0811">Translocation</keyword>
<name>A0A0G0LZI1_9BACT</name>
<dbReference type="Pfam" id="PF03840">
    <property type="entry name" value="SecG"/>
    <property type="match status" value="1"/>
</dbReference>
<accession>A0A0G0LZI1</accession>
<evidence type="ECO:0000256" key="1">
    <source>
        <dbReference type="ARBA" id="ARBA00004141"/>
    </source>
</evidence>
<feature type="transmembrane region" description="Helical" evidence="9">
    <location>
        <begin position="12"/>
        <end position="31"/>
    </location>
</feature>
<reference evidence="10 11" key="1">
    <citation type="journal article" date="2015" name="Nature">
        <title>rRNA introns, odd ribosomes, and small enigmatic genomes across a large radiation of phyla.</title>
        <authorList>
            <person name="Brown C.T."/>
            <person name="Hug L.A."/>
            <person name="Thomas B.C."/>
            <person name="Sharon I."/>
            <person name="Castelle C.J."/>
            <person name="Singh A."/>
            <person name="Wilkins M.J."/>
            <person name="Williams K.H."/>
            <person name="Banfield J.F."/>
        </authorList>
    </citation>
    <scope>NUCLEOTIDE SEQUENCE [LARGE SCALE GENOMIC DNA]</scope>
</reference>
<keyword evidence="3 9" id="KW-0813">Transport</keyword>
<evidence type="ECO:0000256" key="7">
    <source>
        <dbReference type="ARBA" id="ARBA00023010"/>
    </source>
</evidence>
<comment type="similarity">
    <text evidence="2 9">Belongs to the SecG family.</text>
</comment>
<dbReference type="GO" id="GO:0009306">
    <property type="term" value="P:protein secretion"/>
    <property type="evidence" value="ECO:0007669"/>
    <property type="project" value="UniProtKB-UniRule"/>
</dbReference>
<dbReference type="NCBIfam" id="TIGR00810">
    <property type="entry name" value="secG"/>
    <property type="match status" value="1"/>
</dbReference>
<evidence type="ECO:0000256" key="4">
    <source>
        <dbReference type="ARBA" id="ARBA00022692"/>
    </source>
</evidence>
<evidence type="ECO:0000256" key="6">
    <source>
        <dbReference type="ARBA" id="ARBA00022989"/>
    </source>
</evidence>
<keyword evidence="4 9" id="KW-0812">Transmembrane</keyword>
<dbReference type="PRINTS" id="PR01651">
    <property type="entry name" value="SECGEXPORT"/>
</dbReference>